<evidence type="ECO:0000313" key="6">
    <source>
        <dbReference type="Proteomes" id="UP001596391"/>
    </source>
</evidence>
<dbReference type="RefSeq" id="WP_263371423.1">
    <property type="nucleotide sequence ID" value="NZ_JAGSYD010000003.1"/>
</dbReference>
<name>A0ABW1Z791_9BACT</name>
<evidence type="ECO:0000259" key="4">
    <source>
        <dbReference type="Pfam" id="PF13778"/>
    </source>
</evidence>
<organism evidence="5 6">
    <name type="scientific">Granulicella cerasi</name>
    <dbReference type="NCBI Taxonomy" id="741063"/>
    <lineage>
        <taxon>Bacteria</taxon>
        <taxon>Pseudomonadati</taxon>
        <taxon>Acidobacteriota</taxon>
        <taxon>Terriglobia</taxon>
        <taxon>Terriglobales</taxon>
        <taxon>Acidobacteriaceae</taxon>
        <taxon>Granulicella</taxon>
    </lineage>
</organism>
<keyword evidence="6" id="KW-1185">Reference proteome</keyword>
<accession>A0ABW1Z791</accession>
<sequence>MRRLTLALVACTLAAPTLAQTATKTAADSHAGKKLVPARRCLVYEDDPEAMPAASAPTKALATAPAADSTVHPIVLPARSTRAVAATTKTAPTTKAAPTNSASTAKPAPSHRPVATIVAANHLPPRPTASRPVAASAADAPVAPAPYSANPIQQLRGNARVLLLFAPSLEAPDMQTEVAMLERHQLELTHRNTVLVPILGKDSNTYIFNGEFIRPGTPADLASARDKFGIKPNQFAIVLLDEDGIERTRWLVPVSASDLDDQIDVIDEDAGVVHSLHDKQ</sequence>
<evidence type="ECO:0000256" key="3">
    <source>
        <dbReference type="SAM" id="SignalP"/>
    </source>
</evidence>
<evidence type="ECO:0000256" key="2">
    <source>
        <dbReference type="SAM" id="MobiDB-lite"/>
    </source>
</evidence>
<keyword evidence="1 3" id="KW-0732">Signal</keyword>
<proteinExistence type="predicted"/>
<feature type="chain" id="PRO_5046125215" evidence="3">
    <location>
        <begin position="20"/>
        <end position="280"/>
    </location>
</feature>
<evidence type="ECO:0000256" key="1">
    <source>
        <dbReference type="ARBA" id="ARBA00022729"/>
    </source>
</evidence>
<feature type="domain" description="DUF4174" evidence="4">
    <location>
        <begin position="152"/>
        <end position="265"/>
    </location>
</feature>
<evidence type="ECO:0000313" key="5">
    <source>
        <dbReference type="EMBL" id="MFC6645024.1"/>
    </source>
</evidence>
<feature type="signal peptide" evidence="3">
    <location>
        <begin position="1"/>
        <end position="19"/>
    </location>
</feature>
<dbReference type="Proteomes" id="UP001596391">
    <property type="component" value="Unassembled WGS sequence"/>
</dbReference>
<reference evidence="6" key="1">
    <citation type="journal article" date="2019" name="Int. J. Syst. Evol. Microbiol.">
        <title>The Global Catalogue of Microorganisms (GCM) 10K type strain sequencing project: providing services to taxonomists for standard genome sequencing and annotation.</title>
        <authorList>
            <consortium name="The Broad Institute Genomics Platform"/>
            <consortium name="The Broad Institute Genome Sequencing Center for Infectious Disease"/>
            <person name="Wu L."/>
            <person name="Ma J."/>
        </authorList>
    </citation>
    <scope>NUCLEOTIDE SEQUENCE [LARGE SCALE GENOMIC DNA]</scope>
    <source>
        <strain evidence="6">CGMCC 1.16026</strain>
    </source>
</reference>
<dbReference type="EMBL" id="JBHSWI010000001">
    <property type="protein sequence ID" value="MFC6645024.1"/>
    <property type="molecule type" value="Genomic_DNA"/>
</dbReference>
<feature type="compositionally biased region" description="Low complexity" evidence="2">
    <location>
        <begin position="82"/>
        <end position="108"/>
    </location>
</feature>
<comment type="caution">
    <text evidence="5">The sequence shown here is derived from an EMBL/GenBank/DDBJ whole genome shotgun (WGS) entry which is preliminary data.</text>
</comment>
<dbReference type="Pfam" id="PF13778">
    <property type="entry name" value="DUF4174"/>
    <property type="match status" value="1"/>
</dbReference>
<dbReference type="InterPro" id="IPR025232">
    <property type="entry name" value="DUF4174"/>
</dbReference>
<protein>
    <submittedName>
        <fullName evidence="5">DUF4174 domain-containing protein</fullName>
    </submittedName>
</protein>
<gene>
    <name evidence="5" type="ORF">ACFQBQ_05335</name>
</gene>
<feature type="region of interest" description="Disordered" evidence="2">
    <location>
        <begin position="82"/>
        <end position="111"/>
    </location>
</feature>